<organism evidence="1 2">
    <name type="scientific">Runella salmonicolor</name>
    <dbReference type="NCBI Taxonomy" id="2950278"/>
    <lineage>
        <taxon>Bacteria</taxon>
        <taxon>Pseudomonadati</taxon>
        <taxon>Bacteroidota</taxon>
        <taxon>Cytophagia</taxon>
        <taxon>Cytophagales</taxon>
        <taxon>Spirosomataceae</taxon>
        <taxon>Runella</taxon>
    </lineage>
</organism>
<proteinExistence type="predicted"/>
<gene>
    <name evidence="1" type="ORF">NCI00_05260</name>
</gene>
<reference evidence="1 2" key="1">
    <citation type="submission" date="2022-06" db="EMBL/GenBank/DDBJ databases">
        <title>Runella sp. S5 genome sequencing.</title>
        <authorList>
            <person name="Park S."/>
        </authorList>
    </citation>
    <scope>NUCLEOTIDE SEQUENCE [LARGE SCALE GENOMIC DNA]</scope>
    <source>
        <strain evidence="1 2">S5</strain>
    </source>
</reference>
<protein>
    <submittedName>
        <fullName evidence="1">Uncharacterized protein</fullName>
    </submittedName>
</protein>
<name>A0ABT1FJA0_9BACT</name>
<dbReference type="RefSeq" id="WP_253525737.1">
    <property type="nucleotide sequence ID" value="NZ_JAMZEL010000001.1"/>
</dbReference>
<dbReference type="Proteomes" id="UP001204772">
    <property type="component" value="Unassembled WGS sequence"/>
</dbReference>
<evidence type="ECO:0000313" key="2">
    <source>
        <dbReference type="Proteomes" id="UP001204772"/>
    </source>
</evidence>
<dbReference type="EMBL" id="JAMZEL010000001">
    <property type="protein sequence ID" value="MCP1381821.1"/>
    <property type="molecule type" value="Genomic_DNA"/>
</dbReference>
<sequence>MTIILKKGTSREEIDAQIKVAQSAKPKHDFKKYVGALKLKEDPLEIQKRMRNEWE</sequence>
<comment type="caution">
    <text evidence="1">The sequence shown here is derived from an EMBL/GenBank/DDBJ whole genome shotgun (WGS) entry which is preliminary data.</text>
</comment>
<evidence type="ECO:0000313" key="1">
    <source>
        <dbReference type="EMBL" id="MCP1381821.1"/>
    </source>
</evidence>
<keyword evidence="2" id="KW-1185">Reference proteome</keyword>
<accession>A0ABT1FJA0</accession>